<evidence type="ECO:0000256" key="1">
    <source>
        <dbReference type="SAM" id="MobiDB-lite"/>
    </source>
</evidence>
<dbReference type="AlphaFoldDB" id="A0A9D4GPE5"/>
<dbReference type="EMBL" id="JAIWYP010000005">
    <property type="protein sequence ID" value="KAH3819116.1"/>
    <property type="molecule type" value="Genomic_DNA"/>
</dbReference>
<feature type="region of interest" description="Disordered" evidence="1">
    <location>
        <begin position="131"/>
        <end position="174"/>
    </location>
</feature>
<dbReference type="Proteomes" id="UP000828390">
    <property type="component" value="Unassembled WGS sequence"/>
</dbReference>
<proteinExistence type="predicted"/>
<evidence type="ECO:0000313" key="3">
    <source>
        <dbReference type="Proteomes" id="UP000828390"/>
    </source>
</evidence>
<reference evidence="2" key="1">
    <citation type="journal article" date="2019" name="bioRxiv">
        <title>The Genome of the Zebra Mussel, Dreissena polymorpha: A Resource for Invasive Species Research.</title>
        <authorList>
            <person name="McCartney M.A."/>
            <person name="Auch B."/>
            <person name="Kono T."/>
            <person name="Mallez S."/>
            <person name="Zhang Y."/>
            <person name="Obille A."/>
            <person name="Becker A."/>
            <person name="Abrahante J.E."/>
            <person name="Garbe J."/>
            <person name="Badalamenti J.P."/>
            <person name="Herman A."/>
            <person name="Mangelson H."/>
            <person name="Liachko I."/>
            <person name="Sullivan S."/>
            <person name="Sone E.D."/>
            <person name="Koren S."/>
            <person name="Silverstein K.A.T."/>
            <person name="Beckman K.B."/>
            <person name="Gohl D.M."/>
        </authorList>
    </citation>
    <scope>NUCLEOTIDE SEQUENCE</scope>
    <source>
        <strain evidence="2">Duluth1</strain>
        <tissue evidence="2">Whole animal</tissue>
    </source>
</reference>
<feature type="compositionally biased region" description="Polar residues" evidence="1">
    <location>
        <begin position="146"/>
        <end position="155"/>
    </location>
</feature>
<accession>A0A9D4GPE5</accession>
<name>A0A9D4GPE5_DREPO</name>
<feature type="compositionally biased region" description="Polar residues" evidence="1">
    <location>
        <begin position="164"/>
        <end position="174"/>
    </location>
</feature>
<evidence type="ECO:0000313" key="2">
    <source>
        <dbReference type="EMBL" id="KAH3819116.1"/>
    </source>
</evidence>
<gene>
    <name evidence="2" type="ORF">DPMN_120849</name>
</gene>
<protein>
    <submittedName>
        <fullName evidence="2">Uncharacterized protein</fullName>
    </submittedName>
</protein>
<organism evidence="2 3">
    <name type="scientific">Dreissena polymorpha</name>
    <name type="common">Zebra mussel</name>
    <name type="synonym">Mytilus polymorpha</name>
    <dbReference type="NCBI Taxonomy" id="45954"/>
    <lineage>
        <taxon>Eukaryota</taxon>
        <taxon>Metazoa</taxon>
        <taxon>Spiralia</taxon>
        <taxon>Lophotrochozoa</taxon>
        <taxon>Mollusca</taxon>
        <taxon>Bivalvia</taxon>
        <taxon>Autobranchia</taxon>
        <taxon>Heteroconchia</taxon>
        <taxon>Euheterodonta</taxon>
        <taxon>Imparidentia</taxon>
        <taxon>Neoheterodontei</taxon>
        <taxon>Myida</taxon>
        <taxon>Dreissenoidea</taxon>
        <taxon>Dreissenidae</taxon>
        <taxon>Dreissena</taxon>
    </lineage>
</organism>
<sequence length="331" mass="37149">MVYKKSDITVLLGPEKYRSTVESAEDYLQDYAGEQFPTRARAKKVGENQVFEKIGDSNVYKRTRPFQQVLPKPKLERFHTGLELSGQKVQTDEAKLKLKSGQGTTAASSATVRNDDWAKLVEPELRPKIELEKTSTSMNDARELVSSLSRQSMTLPRSKRDRASQNSANHSPSLNFLTEFGLHSERTDTFSGHQRRRGTSAVAELERQLERSAARHIRACQIVGNVKRSSKASMSYEGLKQTVSPLHSPLSHCATDRARNLQHSRTSLREKSFHRSNHNLDSGANVMPYMIQMRRNIGSISRLKSLGSPRPDPLQTINSRTMIVGSGIDIS</sequence>
<keyword evidence="3" id="KW-1185">Reference proteome</keyword>
<reference evidence="2" key="2">
    <citation type="submission" date="2020-11" db="EMBL/GenBank/DDBJ databases">
        <authorList>
            <person name="McCartney M.A."/>
            <person name="Auch B."/>
            <person name="Kono T."/>
            <person name="Mallez S."/>
            <person name="Becker A."/>
            <person name="Gohl D.M."/>
            <person name="Silverstein K.A.T."/>
            <person name="Koren S."/>
            <person name="Bechman K.B."/>
            <person name="Herman A."/>
            <person name="Abrahante J.E."/>
            <person name="Garbe J."/>
        </authorList>
    </citation>
    <scope>NUCLEOTIDE SEQUENCE</scope>
    <source>
        <strain evidence="2">Duluth1</strain>
        <tissue evidence="2">Whole animal</tissue>
    </source>
</reference>
<comment type="caution">
    <text evidence="2">The sequence shown here is derived from an EMBL/GenBank/DDBJ whole genome shotgun (WGS) entry which is preliminary data.</text>
</comment>